<accession>A0A1Y2GE35</accession>
<reference evidence="1 2" key="1">
    <citation type="submission" date="2016-07" db="EMBL/GenBank/DDBJ databases">
        <title>Pervasive Adenine N6-methylation of Active Genes in Fungi.</title>
        <authorList>
            <consortium name="DOE Joint Genome Institute"/>
            <person name="Mondo S.J."/>
            <person name="Dannebaum R.O."/>
            <person name="Kuo R.C."/>
            <person name="Labutti K."/>
            <person name="Haridas S."/>
            <person name="Kuo A."/>
            <person name="Salamov A."/>
            <person name="Ahrendt S.R."/>
            <person name="Lipzen A."/>
            <person name="Sullivan W."/>
            <person name="Andreopoulos W.B."/>
            <person name="Clum A."/>
            <person name="Lindquist E."/>
            <person name="Daum C."/>
            <person name="Ramamoorthy G.K."/>
            <person name="Gryganskyi A."/>
            <person name="Culley D."/>
            <person name="Magnuson J.K."/>
            <person name="James T.Y."/>
            <person name="O'Malley M.A."/>
            <person name="Stajich J.E."/>
            <person name="Spatafora J.W."/>
            <person name="Visel A."/>
            <person name="Grigoriev I.V."/>
        </authorList>
    </citation>
    <scope>NUCLEOTIDE SEQUENCE [LARGE SCALE GENOMIC DNA]</scope>
    <source>
        <strain evidence="1 2">NRRL 3116</strain>
    </source>
</reference>
<gene>
    <name evidence="1" type="ORF">BCR41DRAFT_373307</name>
</gene>
<organism evidence="1 2">
    <name type="scientific">Lobosporangium transversale</name>
    <dbReference type="NCBI Taxonomy" id="64571"/>
    <lineage>
        <taxon>Eukaryota</taxon>
        <taxon>Fungi</taxon>
        <taxon>Fungi incertae sedis</taxon>
        <taxon>Mucoromycota</taxon>
        <taxon>Mortierellomycotina</taxon>
        <taxon>Mortierellomycetes</taxon>
        <taxon>Mortierellales</taxon>
        <taxon>Mortierellaceae</taxon>
        <taxon>Lobosporangium</taxon>
    </lineage>
</organism>
<evidence type="ECO:0000313" key="2">
    <source>
        <dbReference type="Proteomes" id="UP000193648"/>
    </source>
</evidence>
<dbReference type="AlphaFoldDB" id="A0A1Y2GE35"/>
<dbReference type="OrthoDB" id="5554911at2759"/>
<protein>
    <submittedName>
        <fullName evidence="1">Uncharacterized protein</fullName>
    </submittedName>
</protein>
<comment type="caution">
    <text evidence="1">The sequence shown here is derived from an EMBL/GenBank/DDBJ whole genome shotgun (WGS) entry which is preliminary data.</text>
</comment>
<dbReference type="Proteomes" id="UP000193648">
    <property type="component" value="Unassembled WGS sequence"/>
</dbReference>
<dbReference type="InParanoid" id="A0A1Y2GE35"/>
<sequence length="134" mass="15865">MSITQDETIASLQQQLATLASQFADLQRSKEEQDLAMETPTLIQTYKPTQDDLERFPFLEPKDPSSVFQQDITDEKLWEQFRQFPKTFIGHMNLPSSLQLFLLKPIKNIMINNFERYKNGTDYWYDRQDQQHAT</sequence>
<proteinExistence type="predicted"/>
<evidence type="ECO:0000313" key="1">
    <source>
        <dbReference type="EMBL" id="ORZ08274.1"/>
    </source>
</evidence>
<dbReference type="EMBL" id="MCFF01000038">
    <property type="protein sequence ID" value="ORZ08274.1"/>
    <property type="molecule type" value="Genomic_DNA"/>
</dbReference>
<name>A0A1Y2GE35_9FUNG</name>
<keyword evidence="2" id="KW-1185">Reference proteome</keyword>
<dbReference type="RefSeq" id="XP_021878357.1">
    <property type="nucleotide sequence ID" value="XM_022026763.1"/>
</dbReference>
<dbReference type="GeneID" id="33568606"/>